<comment type="caution">
    <text evidence="4">The sequence shown here is derived from an EMBL/GenBank/DDBJ whole genome shotgun (WGS) entry which is preliminary data.</text>
</comment>
<feature type="region of interest" description="Disordered" evidence="2">
    <location>
        <begin position="293"/>
        <end position="615"/>
    </location>
</feature>
<feature type="compositionally biased region" description="Low complexity" evidence="2">
    <location>
        <begin position="150"/>
        <end position="163"/>
    </location>
</feature>
<feature type="compositionally biased region" description="Polar residues" evidence="2">
    <location>
        <begin position="109"/>
        <end position="118"/>
    </location>
</feature>
<feature type="region of interest" description="Disordered" evidence="2">
    <location>
        <begin position="976"/>
        <end position="1038"/>
    </location>
</feature>
<gene>
    <name evidence="4" type="ORF">niasHT_007424</name>
</gene>
<feature type="compositionally biased region" description="Pro residues" evidence="2">
    <location>
        <begin position="140"/>
        <end position="149"/>
    </location>
</feature>
<dbReference type="PROSITE" id="PS50245">
    <property type="entry name" value="CAP_GLY_2"/>
    <property type="match status" value="1"/>
</dbReference>
<sequence length="1038" mass="116578">MEMMNKSTTNRDSADYPYASIVSRTTVGKRVLVNGHFGGVLRYLGTVAGKEGLYCGVELDQRVGKNDGTYGGVVYFECPPGHGIFAPSHKVQPELCVESSSRPIPVTAQRHQQQQRSGCNGKRMVSSAALPSSSGSSTVTPPPVAPLRSPPASACPSSAASARPPLPPMDWSLMSLGSTNSDGSAGHFNIFDEALMANSQVTYTVFDSDCLMLSDLELTDSTVLRLDEDESDGGEGEEEEDTFHQNRMFLLMEEEEAEETKRSVAGSFLDRSVILDGPTLNLALPVIGSNKMRAEEENEETPTPMVEMSRTDDFRRERDEDRLNRNHLRLEFAAKSEPMQKTTTTAQQQNANNNNSSSTSGVDRRGDGGLSVISQKEEQQNNNNNRNDGERQRRGEETQQQQQRKETPKRPRASLFPSAPSANPMRTKCKAPSKSQMIMDQLKASIEAEKQRAKRKKEEEEEKRKRDEEEKKRKEEREEEEKKRKEAEEEEKKKKGEEEKKRTMDAERNELNEKVPTESTANLTTMEQTVPKVKEVKPRRSLLAPAPQQRPPLPRASAQSSASTPTQVALPRSHSRSRITPSARPVLSSRENTSIALKGTAPMSGMTRRSMTTKSQSVEHVAVAQKHLSGIGRNIANGRTKESKSANASDRQRKEVEDELNRTKQMLKHTTKTLDVFAVVASHFDRKLDNANTESAVLMAQKGDEAAQHQRAIAELECNWKKRLQRAKEEHRVEIDELRAKTSAERAENIAKIQLQHQKTVNELEKHAQKLGKKLAEQEEKHRRELTESASQSTNRLHKELESRNYELQMKNEEMFKLRQANRELQFEVDKLPEKEAQIVKLEARIGDLRDEVNKLRQLQKKLIVQLEAYQHELNNIRVKADAAVKEKEVLEYQLNGQNGGEANGGTPRTRKSFAVPSVSASTPPNRTPETQRKRTSHLSMSCHSNGKANTPRFDMSRSMDSSMIGQSLIACYIQEGRSKPQNTPTKIYTPRDVTEIPPDSSSNGRRVVNFDSTREDNEEPNRAVDSEEKLDPSPLTF</sequence>
<evidence type="ECO:0000313" key="5">
    <source>
        <dbReference type="Proteomes" id="UP001620626"/>
    </source>
</evidence>
<accession>A0ABD2LP83</accession>
<feature type="compositionally biased region" description="Basic and acidic residues" evidence="2">
    <location>
        <begin position="387"/>
        <end position="409"/>
    </location>
</feature>
<dbReference type="PANTHER" id="PTHR13958:SF3">
    <property type="entry name" value="CAP-GLY DOMAIN-CONTAINING PROTEIN-RELATED"/>
    <property type="match status" value="1"/>
</dbReference>
<dbReference type="Pfam" id="PF01302">
    <property type="entry name" value="CAP_GLY"/>
    <property type="match status" value="1"/>
</dbReference>
<feature type="region of interest" description="Disordered" evidence="2">
    <location>
        <begin position="772"/>
        <end position="796"/>
    </location>
</feature>
<evidence type="ECO:0000313" key="4">
    <source>
        <dbReference type="EMBL" id="KAL3116124.1"/>
    </source>
</evidence>
<proteinExistence type="predicted"/>
<feature type="compositionally biased region" description="Basic and acidic residues" evidence="2">
    <location>
        <begin position="1013"/>
        <end position="1032"/>
    </location>
</feature>
<evidence type="ECO:0000256" key="2">
    <source>
        <dbReference type="SAM" id="MobiDB-lite"/>
    </source>
</evidence>
<dbReference type="InterPro" id="IPR036859">
    <property type="entry name" value="CAP-Gly_dom_sf"/>
</dbReference>
<keyword evidence="1" id="KW-0175">Coiled coil</keyword>
<feature type="region of interest" description="Disordered" evidence="2">
    <location>
        <begin position="896"/>
        <end position="953"/>
    </location>
</feature>
<dbReference type="AlphaFoldDB" id="A0ABD2LP83"/>
<evidence type="ECO:0000256" key="1">
    <source>
        <dbReference type="SAM" id="Coils"/>
    </source>
</evidence>
<feature type="region of interest" description="Disordered" evidence="2">
    <location>
        <begin position="629"/>
        <end position="658"/>
    </location>
</feature>
<dbReference type="Gene3D" id="2.30.30.190">
    <property type="entry name" value="CAP Gly-rich-like domain"/>
    <property type="match status" value="1"/>
</dbReference>
<feature type="region of interest" description="Disordered" evidence="2">
    <location>
        <begin position="104"/>
        <end position="163"/>
    </location>
</feature>
<dbReference type="EMBL" id="JBICBT010000362">
    <property type="protein sequence ID" value="KAL3116124.1"/>
    <property type="molecule type" value="Genomic_DNA"/>
</dbReference>
<dbReference type="PROSITE" id="PS00845">
    <property type="entry name" value="CAP_GLY_1"/>
    <property type="match status" value="1"/>
</dbReference>
<feature type="compositionally biased region" description="Low complexity" evidence="2">
    <location>
        <begin position="125"/>
        <end position="139"/>
    </location>
</feature>
<dbReference type="InterPro" id="IPR000938">
    <property type="entry name" value="CAP-Gly_domain"/>
</dbReference>
<feature type="compositionally biased region" description="Polar residues" evidence="2">
    <location>
        <begin position="517"/>
        <end position="528"/>
    </location>
</feature>
<reference evidence="4 5" key="1">
    <citation type="submission" date="2024-10" db="EMBL/GenBank/DDBJ databases">
        <authorList>
            <person name="Kim D."/>
        </authorList>
    </citation>
    <scope>NUCLEOTIDE SEQUENCE [LARGE SCALE GENOMIC DNA]</scope>
    <source>
        <strain evidence="4">BH-2024</strain>
    </source>
</reference>
<feature type="domain" description="CAP-Gly" evidence="3">
    <location>
        <begin position="45"/>
        <end position="87"/>
    </location>
</feature>
<feature type="compositionally biased region" description="Basic and acidic residues" evidence="2">
    <location>
        <begin position="772"/>
        <end position="787"/>
    </location>
</feature>
<feature type="coiled-coil region" evidence="1">
    <location>
        <begin position="818"/>
        <end position="887"/>
    </location>
</feature>
<name>A0ABD2LP83_9BILA</name>
<feature type="compositionally biased region" description="Basic and acidic residues" evidence="2">
    <location>
        <begin position="446"/>
        <end position="516"/>
    </location>
</feature>
<feature type="compositionally biased region" description="Basic and acidic residues" evidence="2">
    <location>
        <begin position="309"/>
        <end position="334"/>
    </location>
</feature>
<feature type="compositionally biased region" description="Polar residues" evidence="2">
    <location>
        <begin position="938"/>
        <end position="949"/>
    </location>
</feature>
<dbReference type="InterPro" id="IPR028750">
    <property type="entry name" value="CEP350/CC187"/>
</dbReference>
<feature type="compositionally biased region" description="Polar residues" evidence="2">
    <location>
        <begin position="919"/>
        <end position="929"/>
    </location>
</feature>
<feature type="compositionally biased region" description="Basic and acidic residues" evidence="2">
    <location>
        <begin position="639"/>
        <end position="658"/>
    </location>
</feature>
<protein>
    <recommendedName>
        <fullName evidence="3">CAP-Gly domain-containing protein</fullName>
    </recommendedName>
</protein>
<dbReference type="Proteomes" id="UP001620626">
    <property type="component" value="Unassembled WGS sequence"/>
</dbReference>
<keyword evidence="5" id="KW-1185">Reference proteome</keyword>
<dbReference type="SMART" id="SM01052">
    <property type="entry name" value="CAP_GLY"/>
    <property type="match status" value="1"/>
</dbReference>
<evidence type="ECO:0000259" key="3">
    <source>
        <dbReference type="PROSITE" id="PS50245"/>
    </source>
</evidence>
<dbReference type="PANTHER" id="PTHR13958">
    <property type="entry name" value="CENTROSOME-ASSOCIATED PROTEIN 350"/>
    <property type="match status" value="1"/>
</dbReference>
<organism evidence="4 5">
    <name type="scientific">Heterodera trifolii</name>
    <dbReference type="NCBI Taxonomy" id="157864"/>
    <lineage>
        <taxon>Eukaryota</taxon>
        <taxon>Metazoa</taxon>
        <taxon>Ecdysozoa</taxon>
        <taxon>Nematoda</taxon>
        <taxon>Chromadorea</taxon>
        <taxon>Rhabditida</taxon>
        <taxon>Tylenchina</taxon>
        <taxon>Tylenchomorpha</taxon>
        <taxon>Tylenchoidea</taxon>
        <taxon>Heteroderidae</taxon>
        <taxon>Heteroderinae</taxon>
        <taxon>Heterodera</taxon>
    </lineage>
</organism>
<dbReference type="SUPFAM" id="SSF74924">
    <property type="entry name" value="Cap-Gly domain"/>
    <property type="match status" value="1"/>
</dbReference>
<feature type="compositionally biased region" description="Low complexity" evidence="2">
    <location>
        <begin position="342"/>
        <end position="360"/>
    </location>
</feature>